<feature type="transmembrane region" description="Helical" evidence="8">
    <location>
        <begin position="158"/>
        <end position="181"/>
    </location>
</feature>
<evidence type="ECO:0000256" key="5">
    <source>
        <dbReference type="ARBA" id="ARBA00022824"/>
    </source>
</evidence>
<reference evidence="9" key="2">
    <citation type="submission" date="2020-07" db="EMBL/GenBank/DDBJ databases">
        <authorList>
            <person name="Vera ALvarez R."/>
            <person name="Arias-Moreno D.M."/>
            <person name="Jimenez-Jacinto V."/>
            <person name="Jimenez-Bremont J.F."/>
            <person name="Swaminathan K."/>
            <person name="Moose S.P."/>
            <person name="Guerrero-Gonzalez M.L."/>
            <person name="Marino-Ramirez L."/>
            <person name="Landsman D."/>
            <person name="Rodriguez-Kessler M."/>
            <person name="Delgado-Sanchez P."/>
        </authorList>
    </citation>
    <scope>NUCLEOTIDE SEQUENCE</scope>
    <source>
        <tissue evidence="9">Cladode</tissue>
    </source>
</reference>
<dbReference type="GO" id="GO:0006506">
    <property type="term" value="P:GPI anchor biosynthetic process"/>
    <property type="evidence" value="ECO:0007669"/>
    <property type="project" value="TreeGrafter"/>
</dbReference>
<dbReference type="InterPro" id="IPR005599">
    <property type="entry name" value="GPI_mannosylTrfase"/>
</dbReference>
<evidence type="ECO:0000256" key="7">
    <source>
        <dbReference type="ARBA" id="ARBA00023136"/>
    </source>
</evidence>
<dbReference type="Pfam" id="PF03901">
    <property type="entry name" value="Glyco_transf_22"/>
    <property type="match status" value="1"/>
</dbReference>
<sequence>MRLRPNANALPDRAEIEFPSSLKGDEKKNLTSDAPWKRIFYLCLAFRILNSLLVQTYFNPDEHWQSLEVAHQLVFGYGHLTWEWKKGIRSYLHPFLFAFLYKVLAILHLDTPWLMMRAPRLFQSIFAAAGDLFLYKFSNVVFGNHVAWWTLFSYFTNWFVFFCLTRTLANSLETVLTIVSLYYWPHMRASSGKDSGSSRKLALAIAALSCSVRPTSAVIWLYVGLIELFVASDRFRFIFLEVIPIGAVVLAFASAVDRMMYGSWVIVPLNFLKFNFLSPGGDYYGTHPFHWYFTQGFPVMIFTFLPFSVAGVIYSKNWKLSGLIGWVIGIYSILGHKEFRFVLPVLPIALMFSGYSLAALNTQELPLGKSKRSTKVHTRWSLKLRLAVFFLLVTNIPMGLYMSLVHQRGTEDVMYYLATEARSGEVRSVLFLTPCHATPYYSALHQNVPMRFLDCTPSEQRGIPDESDRFMLDPVGFMSEFVRNWTLPSHIVLFDSEERKLKDFLISENFREAKRFFHAHFKVDRDLQSSVVVYVLTSW</sequence>
<keyword evidence="2 8" id="KW-0328">Glycosyltransferase</keyword>
<evidence type="ECO:0000256" key="8">
    <source>
        <dbReference type="RuleBase" id="RU363075"/>
    </source>
</evidence>
<dbReference type="AlphaFoldDB" id="A0A7C8YY08"/>
<comment type="subcellular location">
    <subcellularLocation>
        <location evidence="1 8">Endoplasmic reticulum membrane</location>
        <topology evidence="1 8">Multi-pass membrane protein</topology>
    </subcellularLocation>
</comment>
<evidence type="ECO:0000256" key="3">
    <source>
        <dbReference type="ARBA" id="ARBA00022679"/>
    </source>
</evidence>
<keyword evidence="6 8" id="KW-1133">Transmembrane helix</keyword>
<evidence type="ECO:0000313" key="9">
    <source>
        <dbReference type="EMBL" id="MBA4629434.1"/>
    </source>
</evidence>
<dbReference type="EC" id="2.4.1.-" evidence="8"/>
<accession>A0A7C8YY08</accession>
<dbReference type="EMBL" id="GISG01069606">
    <property type="protein sequence ID" value="MBA4629434.1"/>
    <property type="molecule type" value="Transcribed_RNA"/>
</dbReference>
<feature type="transmembrane region" description="Helical" evidence="8">
    <location>
        <begin position="201"/>
        <end position="223"/>
    </location>
</feature>
<keyword evidence="3" id="KW-0808">Transferase</keyword>
<reference evidence="9" key="1">
    <citation type="journal article" date="2013" name="J. Plant Res.">
        <title>Effect of fungi and light on seed germination of three Opuntia species from semiarid lands of central Mexico.</title>
        <authorList>
            <person name="Delgado-Sanchez P."/>
            <person name="Jimenez-Bremont J.F."/>
            <person name="Guerrero-Gonzalez Mde L."/>
            <person name="Flores J."/>
        </authorList>
    </citation>
    <scope>NUCLEOTIDE SEQUENCE</scope>
    <source>
        <tissue evidence="9">Cladode</tissue>
    </source>
</reference>
<feature type="transmembrane region" description="Helical" evidence="8">
    <location>
        <begin position="235"/>
        <end position="253"/>
    </location>
</feature>
<comment type="similarity">
    <text evidence="8">Belongs to the glycosyltransferase 22 family.</text>
</comment>
<feature type="transmembrane region" description="Helical" evidence="8">
    <location>
        <begin position="320"/>
        <end position="335"/>
    </location>
</feature>
<keyword evidence="7 8" id="KW-0472">Membrane</keyword>
<evidence type="ECO:0000256" key="4">
    <source>
        <dbReference type="ARBA" id="ARBA00022692"/>
    </source>
</evidence>
<organism evidence="9">
    <name type="scientific">Opuntia streptacantha</name>
    <name type="common">Prickly pear cactus</name>
    <name type="synonym">Opuntia cardona</name>
    <dbReference type="NCBI Taxonomy" id="393608"/>
    <lineage>
        <taxon>Eukaryota</taxon>
        <taxon>Viridiplantae</taxon>
        <taxon>Streptophyta</taxon>
        <taxon>Embryophyta</taxon>
        <taxon>Tracheophyta</taxon>
        <taxon>Spermatophyta</taxon>
        <taxon>Magnoliopsida</taxon>
        <taxon>eudicotyledons</taxon>
        <taxon>Gunneridae</taxon>
        <taxon>Pentapetalae</taxon>
        <taxon>Caryophyllales</taxon>
        <taxon>Cactineae</taxon>
        <taxon>Cactaceae</taxon>
        <taxon>Opuntioideae</taxon>
        <taxon>Opuntia</taxon>
    </lineage>
</organism>
<feature type="transmembrane region" description="Helical" evidence="8">
    <location>
        <begin position="341"/>
        <end position="361"/>
    </location>
</feature>
<name>A0A7C8YY08_OPUST</name>
<feature type="transmembrane region" description="Helical" evidence="8">
    <location>
        <begin position="382"/>
        <end position="404"/>
    </location>
</feature>
<evidence type="ECO:0000256" key="1">
    <source>
        <dbReference type="ARBA" id="ARBA00004477"/>
    </source>
</evidence>
<evidence type="ECO:0000256" key="6">
    <source>
        <dbReference type="ARBA" id="ARBA00022989"/>
    </source>
</evidence>
<feature type="transmembrane region" description="Helical" evidence="8">
    <location>
        <begin position="91"/>
        <end position="109"/>
    </location>
</feature>
<keyword evidence="4 8" id="KW-0812">Transmembrane</keyword>
<dbReference type="PANTHER" id="PTHR22760:SF4">
    <property type="entry name" value="GPI MANNOSYLTRANSFERASE 3"/>
    <property type="match status" value="1"/>
</dbReference>
<keyword evidence="5 8" id="KW-0256">Endoplasmic reticulum</keyword>
<feature type="transmembrane region" description="Helical" evidence="8">
    <location>
        <begin position="289"/>
        <end position="313"/>
    </location>
</feature>
<dbReference type="PANTHER" id="PTHR22760">
    <property type="entry name" value="GLYCOSYLTRANSFERASE"/>
    <property type="match status" value="1"/>
</dbReference>
<dbReference type="GO" id="GO:0005789">
    <property type="term" value="C:endoplasmic reticulum membrane"/>
    <property type="evidence" value="ECO:0007669"/>
    <property type="project" value="UniProtKB-SubCell"/>
</dbReference>
<protein>
    <recommendedName>
        <fullName evidence="8">Mannosyltransferase</fullName>
        <ecNumber evidence="8">2.4.1.-</ecNumber>
    </recommendedName>
</protein>
<proteinExistence type="inferred from homology"/>
<evidence type="ECO:0000256" key="2">
    <source>
        <dbReference type="ARBA" id="ARBA00022676"/>
    </source>
</evidence>
<dbReference type="GO" id="GO:0000026">
    <property type="term" value="F:alpha-1,2-mannosyltransferase activity"/>
    <property type="evidence" value="ECO:0007669"/>
    <property type="project" value="TreeGrafter"/>
</dbReference>